<evidence type="ECO:0000259" key="1">
    <source>
        <dbReference type="PROSITE" id="PS51708"/>
    </source>
</evidence>
<evidence type="ECO:0000313" key="3">
    <source>
        <dbReference type="Proteomes" id="UP000198967"/>
    </source>
</evidence>
<feature type="domain" description="CHAD" evidence="1">
    <location>
        <begin position="218"/>
        <end position="488"/>
    </location>
</feature>
<accession>A0A1G7MU91</accession>
<dbReference type="PANTHER" id="PTHR39339:SF1">
    <property type="entry name" value="CHAD DOMAIN-CONTAINING PROTEIN"/>
    <property type="match status" value="1"/>
</dbReference>
<sequence length="488" mass="52407">MRTTTSAASSSVHYRAPARAGAPNLSGLAGVRSVAEGDQEVLEVERYDSPDLRLATSGIVLAVHRSSTEAHWHLDLPDAVEGEQLRVPAPPPDVEGVDPALPDELHELVRGVLRGAEVGPVGRIRRVRTRASLRGGNNREIAALVRDEVQLATLGAETALENWSEAEVTTSRPALADALRERLAQAAAVPTDATAEAELDALLRRTAAPAPERARGRKGSAGAALLVYLGTHADRLAAADIGARRDEEDAVHRMRVAARRIRSALKAYDSLLRGPRADALAEELRWLGRALAGARDLEVQEERIVREIDALPAELVLGSVQAQVTRHFARARAEARAATLAALDSDRYTALRGALERFLQDPPLAKDARSTKGLKAGEAKARKRFTRRLEAARRALVAGEGADVALHDARKAGKRARYAVEVAGRKPTALKAHTRALGEHQDAVVSREVLRDLGARAHTDGENGFTFGILYGRALADAARIEEGLASR</sequence>
<dbReference type="InterPro" id="IPR033469">
    <property type="entry name" value="CYTH-like_dom_sf"/>
</dbReference>
<dbReference type="InterPro" id="IPR038186">
    <property type="entry name" value="CHAD_dom_sf"/>
</dbReference>
<dbReference type="Pfam" id="PF05235">
    <property type="entry name" value="CHAD"/>
    <property type="match status" value="1"/>
</dbReference>
<keyword evidence="3" id="KW-1185">Reference proteome</keyword>
<dbReference type="PROSITE" id="PS51708">
    <property type="entry name" value="CHAD"/>
    <property type="match status" value="1"/>
</dbReference>
<dbReference type="PANTHER" id="PTHR39339">
    <property type="entry name" value="SLR1444 PROTEIN"/>
    <property type="match status" value="1"/>
</dbReference>
<organism evidence="2 3">
    <name type="scientific">Pseudonocardia oroxyli</name>
    <dbReference type="NCBI Taxonomy" id="366584"/>
    <lineage>
        <taxon>Bacteria</taxon>
        <taxon>Bacillati</taxon>
        <taxon>Actinomycetota</taxon>
        <taxon>Actinomycetes</taxon>
        <taxon>Pseudonocardiales</taxon>
        <taxon>Pseudonocardiaceae</taxon>
        <taxon>Pseudonocardia</taxon>
    </lineage>
</organism>
<evidence type="ECO:0000313" key="2">
    <source>
        <dbReference type="EMBL" id="SDF64630.1"/>
    </source>
</evidence>
<protein>
    <submittedName>
        <fullName evidence="2">CHAD domain-containing protein</fullName>
    </submittedName>
</protein>
<dbReference type="STRING" id="366584.SAMN05216377_10631"/>
<gene>
    <name evidence="2" type="ORF">SAMN05216377_10631</name>
</gene>
<dbReference type="SUPFAM" id="SSF55154">
    <property type="entry name" value="CYTH-like phosphatases"/>
    <property type="match status" value="1"/>
</dbReference>
<name>A0A1G7MU91_PSEOR</name>
<dbReference type="InterPro" id="IPR007899">
    <property type="entry name" value="CHAD_dom"/>
</dbReference>
<dbReference type="EMBL" id="FNBE01000006">
    <property type="protein sequence ID" value="SDF64630.1"/>
    <property type="molecule type" value="Genomic_DNA"/>
</dbReference>
<dbReference type="Proteomes" id="UP000198967">
    <property type="component" value="Unassembled WGS sequence"/>
</dbReference>
<reference evidence="2 3" key="1">
    <citation type="submission" date="2016-10" db="EMBL/GenBank/DDBJ databases">
        <authorList>
            <person name="de Groot N.N."/>
        </authorList>
    </citation>
    <scope>NUCLEOTIDE SEQUENCE [LARGE SCALE GENOMIC DNA]</scope>
    <source>
        <strain evidence="2 3">CGMCC 4.3143</strain>
    </source>
</reference>
<dbReference type="SMART" id="SM00880">
    <property type="entry name" value="CHAD"/>
    <property type="match status" value="1"/>
</dbReference>
<dbReference type="Gene3D" id="2.40.320.10">
    <property type="entry name" value="Hypothetical Protein Pfu-838710-001"/>
    <property type="match status" value="1"/>
</dbReference>
<dbReference type="Gene3D" id="1.40.20.10">
    <property type="entry name" value="CHAD domain"/>
    <property type="match status" value="1"/>
</dbReference>
<dbReference type="AlphaFoldDB" id="A0A1G7MU91"/>
<proteinExistence type="predicted"/>